<protein>
    <submittedName>
        <fullName evidence="1">Peptidoglycan hydrolase</fullName>
    </submittedName>
</protein>
<dbReference type="RefSeq" id="WP_058935999.1">
    <property type="nucleotide sequence ID" value="NZ_CP013729.1"/>
</dbReference>
<evidence type="ECO:0000313" key="1">
    <source>
        <dbReference type="EMBL" id="ALV07963.1"/>
    </source>
</evidence>
<gene>
    <name evidence="1" type="ORF">RD2015_3506</name>
</gene>
<dbReference type="AlphaFoldDB" id="A0A0U3N6Y0"/>
<keyword evidence="1" id="KW-0378">Hydrolase</keyword>
<dbReference type="KEGG" id="rdp:RD2015_3506"/>
<dbReference type="STRING" id="76731.RD2015_3506"/>
<evidence type="ECO:0000313" key="2">
    <source>
        <dbReference type="Proteomes" id="UP000060699"/>
    </source>
</evidence>
<dbReference type="Proteomes" id="UP000060699">
    <property type="component" value="Chromosome"/>
</dbReference>
<dbReference type="EMBL" id="CP013729">
    <property type="protein sequence ID" value="ALV07963.1"/>
    <property type="molecule type" value="Genomic_DNA"/>
</dbReference>
<name>A0A0U3N6Y0_9BURK</name>
<dbReference type="GO" id="GO:0016787">
    <property type="term" value="F:hydrolase activity"/>
    <property type="evidence" value="ECO:0007669"/>
    <property type="project" value="UniProtKB-KW"/>
</dbReference>
<organism evidence="1 2">
    <name type="scientific">Roseateles depolymerans</name>
    <dbReference type="NCBI Taxonomy" id="76731"/>
    <lineage>
        <taxon>Bacteria</taxon>
        <taxon>Pseudomonadati</taxon>
        <taxon>Pseudomonadota</taxon>
        <taxon>Betaproteobacteria</taxon>
        <taxon>Burkholderiales</taxon>
        <taxon>Sphaerotilaceae</taxon>
        <taxon>Roseateles</taxon>
    </lineage>
</organism>
<proteinExistence type="predicted"/>
<reference evidence="1 2" key="1">
    <citation type="submission" date="2015-12" db="EMBL/GenBank/DDBJ databases">
        <title>Complete genome of Roseateles depolymerans KCTC 42856.</title>
        <authorList>
            <person name="Kim K.M."/>
        </authorList>
    </citation>
    <scope>NUCLEOTIDE SEQUENCE [LARGE SCALE GENOMIC DNA]</scope>
    <source>
        <strain evidence="1 2">KCTC 42856</strain>
    </source>
</reference>
<accession>A0A0U3N6Y0</accession>
<sequence length="112" mass="12004">MIDLPQSGPIPLDAKPDAEVRVKAQATDAAVKFEAFFIKQMISQMRAGTRALADEDSADSKRVNQDMLDLADGLVADALAQQRAFGIADLMLKQVLPHLSDSPAGSPSPKEQ</sequence>
<keyword evidence="2" id="KW-1185">Reference proteome</keyword>
<dbReference type="PATRIC" id="fig|76731.3.peg.3593"/>
<dbReference type="OrthoDB" id="9800413at2"/>